<comment type="caution">
    <text evidence="2">The sequence shown here is derived from an EMBL/GenBank/DDBJ whole genome shotgun (WGS) entry which is preliminary data.</text>
</comment>
<feature type="non-terminal residue" evidence="2">
    <location>
        <position position="1"/>
    </location>
</feature>
<sequence length="80" mass="9162">KIFVASSSFGLHPLLGKHGNTLEPTDKAHGMATTKTMQKLRRPYNPKKERGSPKAERKDPTEHSFDIGYLRLLYKTRKRP</sequence>
<dbReference type="EMBL" id="JACEIK010009037">
    <property type="protein sequence ID" value="MCE3051889.1"/>
    <property type="molecule type" value="Genomic_DNA"/>
</dbReference>
<feature type="region of interest" description="Disordered" evidence="1">
    <location>
        <begin position="14"/>
        <end position="63"/>
    </location>
</feature>
<protein>
    <submittedName>
        <fullName evidence="2">Uncharacterized protein</fullName>
    </submittedName>
</protein>
<accession>A0ABS8WRV1</accession>
<proteinExistence type="predicted"/>
<name>A0ABS8WRV1_DATST</name>
<keyword evidence="3" id="KW-1185">Reference proteome</keyword>
<evidence type="ECO:0000313" key="3">
    <source>
        <dbReference type="Proteomes" id="UP000823775"/>
    </source>
</evidence>
<organism evidence="2 3">
    <name type="scientific">Datura stramonium</name>
    <name type="common">Jimsonweed</name>
    <name type="synonym">Common thornapple</name>
    <dbReference type="NCBI Taxonomy" id="4076"/>
    <lineage>
        <taxon>Eukaryota</taxon>
        <taxon>Viridiplantae</taxon>
        <taxon>Streptophyta</taxon>
        <taxon>Embryophyta</taxon>
        <taxon>Tracheophyta</taxon>
        <taxon>Spermatophyta</taxon>
        <taxon>Magnoliopsida</taxon>
        <taxon>eudicotyledons</taxon>
        <taxon>Gunneridae</taxon>
        <taxon>Pentapetalae</taxon>
        <taxon>asterids</taxon>
        <taxon>lamiids</taxon>
        <taxon>Solanales</taxon>
        <taxon>Solanaceae</taxon>
        <taxon>Solanoideae</taxon>
        <taxon>Datureae</taxon>
        <taxon>Datura</taxon>
    </lineage>
</organism>
<feature type="compositionally biased region" description="Basic and acidic residues" evidence="1">
    <location>
        <begin position="46"/>
        <end position="63"/>
    </location>
</feature>
<evidence type="ECO:0000256" key="1">
    <source>
        <dbReference type="SAM" id="MobiDB-lite"/>
    </source>
</evidence>
<reference evidence="2 3" key="1">
    <citation type="journal article" date="2021" name="BMC Genomics">
        <title>Datura genome reveals duplications of psychoactive alkaloid biosynthetic genes and high mutation rate following tissue culture.</title>
        <authorList>
            <person name="Rajewski A."/>
            <person name="Carter-House D."/>
            <person name="Stajich J."/>
            <person name="Litt A."/>
        </authorList>
    </citation>
    <scope>NUCLEOTIDE SEQUENCE [LARGE SCALE GENOMIC DNA]</scope>
    <source>
        <strain evidence="2">AR-01</strain>
    </source>
</reference>
<dbReference type="Proteomes" id="UP000823775">
    <property type="component" value="Unassembled WGS sequence"/>
</dbReference>
<evidence type="ECO:0000313" key="2">
    <source>
        <dbReference type="EMBL" id="MCE3051889.1"/>
    </source>
</evidence>
<gene>
    <name evidence="2" type="ORF">HAX54_051135</name>
</gene>